<dbReference type="AlphaFoldDB" id="A0A2I3SHS0"/>
<evidence type="ECO:0000256" key="8">
    <source>
        <dbReference type="ARBA" id="ARBA00022743"/>
    </source>
</evidence>
<reference evidence="10" key="3">
    <citation type="submission" date="2025-09" db="UniProtKB">
        <authorList>
            <consortium name="Ensembl"/>
        </authorList>
    </citation>
    <scope>IDENTIFICATION</scope>
</reference>
<dbReference type="PANTHER" id="PTHR10240">
    <property type="entry name" value="ALPHA-S1-CASEIN"/>
    <property type="match status" value="1"/>
</dbReference>
<evidence type="ECO:0000313" key="12">
    <source>
        <dbReference type="VGNC" id="VGNC:583"/>
    </source>
</evidence>
<dbReference type="Ensembl" id="ENSPTRT00000080877.1">
    <property type="protein sequence ID" value="ENSPTRP00000076559.1"/>
    <property type="gene ID" value="ENSPTRG00000016119.7"/>
</dbReference>
<evidence type="ECO:0000256" key="5">
    <source>
        <dbReference type="ARBA" id="ARBA00022525"/>
    </source>
</evidence>
<evidence type="ECO:0000256" key="2">
    <source>
        <dbReference type="ARBA" id="ARBA00004613"/>
    </source>
</evidence>
<dbReference type="InterPro" id="IPR031305">
    <property type="entry name" value="Casein_CS"/>
</dbReference>
<dbReference type="EMBL" id="AACZ04033899">
    <property type="status" value="NOT_ANNOTATED_CDS"/>
    <property type="molecule type" value="Genomic_DNA"/>
</dbReference>
<evidence type="ECO:0000256" key="7">
    <source>
        <dbReference type="ARBA" id="ARBA00022729"/>
    </source>
</evidence>
<accession>A0A2J8PF37</accession>
<evidence type="ECO:0000256" key="4">
    <source>
        <dbReference type="ARBA" id="ARBA00021479"/>
    </source>
</evidence>
<reference evidence="10" key="2">
    <citation type="submission" date="2025-08" db="UniProtKB">
        <authorList>
            <consortium name="Ensembl"/>
        </authorList>
    </citation>
    <scope>IDENTIFICATION</scope>
</reference>
<dbReference type="PANTHER" id="PTHR10240:SF0">
    <property type="entry name" value="ALPHA-S1-CASEIN"/>
    <property type="match status" value="1"/>
</dbReference>
<dbReference type="Proteomes" id="UP000002277">
    <property type="component" value="Chromosome 4"/>
</dbReference>
<dbReference type="Bgee" id="ENSPTRG00000016119">
    <property type="expression patterns" value="Expressed in superior frontal gyrus and 2 other cell types or tissues"/>
</dbReference>
<evidence type="ECO:0000313" key="11">
    <source>
        <dbReference type="Proteomes" id="UP000002277"/>
    </source>
</evidence>
<keyword evidence="11" id="KW-1185">Reference proteome</keyword>
<evidence type="ECO:0000313" key="10">
    <source>
        <dbReference type="Ensembl" id="ENSPTRP00000076559.1"/>
    </source>
</evidence>
<evidence type="ECO:0000256" key="3">
    <source>
        <dbReference type="ARBA" id="ARBA00010179"/>
    </source>
</evidence>
<evidence type="ECO:0000256" key="6">
    <source>
        <dbReference type="ARBA" id="ARBA00022553"/>
    </source>
</evidence>
<organism evidence="10 11">
    <name type="scientific">Pan troglodytes</name>
    <name type="common">Chimpanzee</name>
    <dbReference type="NCBI Taxonomy" id="9598"/>
    <lineage>
        <taxon>Eukaryota</taxon>
        <taxon>Metazoa</taxon>
        <taxon>Chordata</taxon>
        <taxon>Craniata</taxon>
        <taxon>Vertebrata</taxon>
        <taxon>Euteleostomi</taxon>
        <taxon>Mammalia</taxon>
        <taxon>Eutheria</taxon>
        <taxon>Euarchontoglires</taxon>
        <taxon>Primates</taxon>
        <taxon>Haplorrhini</taxon>
        <taxon>Catarrhini</taxon>
        <taxon>Hominidae</taxon>
        <taxon>Pan</taxon>
    </lineage>
</organism>
<gene>
    <name evidence="10 12" type="primary">CSN1S1</name>
</gene>
<evidence type="ECO:0000256" key="1">
    <source>
        <dbReference type="ARBA" id="ARBA00003383"/>
    </source>
</evidence>
<dbReference type="GO" id="GO:0005576">
    <property type="term" value="C:extracellular region"/>
    <property type="evidence" value="ECO:0007669"/>
    <property type="project" value="UniProtKB-SubCell"/>
</dbReference>
<dbReference type="PROSITE" id="PS00306">
    <property type="entry name" value="CASEIN_ALPHA_BETA"/>
    <property type="match status" value="1"/>
</dbReference>
<keyword evidence="8" id="KW-0494">Milk protein</keyword>
<keyword evidence="5" id="KW-0964">Secreted</keyword>
<reference evidence="10 11" key="1">
    <citation type="journal article" date="2005" name="Nature">
        <title>Initial sequence of the chimpanzee genome and comparison with the human genome.</title>
        <authorList>
            <consortium name="Chimpanzee sequencing and analysis consortium"/>
        </authorList>
    </citation>
    <scope>NUCLEOTIDE SEQUENCE [LARGE SCALE GENOMIC DNA]</scope>
</reference>
<feature type="chain" id="PRO_5015081572" description="Alpha-S1-casein" evidence="9">
    <location>
        <begin position="16"/>
        <end position="169"/>
    </location>
</feature>
<comment type="subcellular location">
    <subcellularLocation>
        <location evidence="2">Secreted</location>
    </subcellularLocation>
</comment>
<dbReference type="VGNC" id="VGNC:583">
    <property type="gene designation" value="CSN1S1"/>
</dbReference>
<proteinExistence type="inferred from homology"/>
<protein>
    <recommendedName>
        <fullName evidence="4">Alpha-S1-casein</fullName>
    </recommendedName>
</protein>
<evidence type="ECO:0000256" key="9">
    <source>
        <dbReference type="SAM" id="SignalP"/>
    </source>
</evidence>
<keyword evidence="7 9" id="KW-0732">Signal</keyword>
<dbReference type="InterPro" id="IPR026999">
    <property type="entry name" value="Alpha-s1_casein"/>
</dbReference>
<dbReference type="GeneTree" id="ENSGT00390000017378"/>
<name>A0A2I3SHS0_PANTR</name>
<feature type="signal peptide" evidence="9">
    <location>
        <begin position="1"/>
        <end position="15"/>
    </location>
</feature>
<keyword evidence="6" id="KW-0597">Phosphoprotein</keyword>
<sequence>MRLLILTCLVAVALARPKLPLRYPERLQNPSESSEPIPLESRQEYMNGMNRQRNILREKQTDEIKNCVMAEPEKMESSISSSSEEQFCRLNEYNQLQLQAVHAQEQIRRMNENSHVQVPFQQLNQLAAYPCAVWYYPQIMQYVPFPPFSDISNPTAHENYEKNNVMLQW</sequence>
<accession>A0A2I3SHS0</accession>
<comment type="function">
    <text evidence="1">Important role in the capacity of milk to transport calcium phosphate.</text>
</comment>
<comment type="similarity">
    <text evidence="3">Belongs to the alpha-casein family.</text>
</comment>